<reference evidence="2 3" key="1">
    <citation type="journal article" date="2012" name="Proc. Natl. Acad. Sci. U.S.A.">
        <title>Genome streamlining and chemical defense in a coral reef symbiosis.</title>
        <authorList>
            <person name="Kwan J.C."/>
            <person name="Donia M.S."/>
            <person name="Han A.W."/>
            <person name="Hirose E."/>
            <person name="Haygood M.G."/>
            <person name="Schmidt E.W."/>
        </authorList>
    </citation>
    <scope>NUCLEOTIDE SEQUENCE [LARGE SCALE GENOMIC DNA]</scope>
    <source>
        <strain evidence="2 3">L2</strain>
    </source>
</reference>
<evidence type="ECO:0000313" key="3">
    <source>
        <dbReference type="Proteomes" id="UP000010077"/>
    </source>
</evidence>
<dbReference type="HOGENOM" id="CLU_151161_0_0_5"/>
<dbReference type="STRING" id="1193729.A1OE_1267"/>
<keyword evidence="1" id="KW-0472">Membrane</keyword>
<feature type="transmembrane region" description="Helical" evidence="1">
    <location>
        <begin position="21"/>
        <end position="39"/>
    </location>
</feature>
<name>K7ZDE2_9PROT</name>
<dbReference type="AlphaFoldDB" id="K7ZDE2"/>
<proteinExistence type="predicted"/>
<dbReference type="EMBL" id="CP003539">
    <property type="protein sequence ID" value="AFX99441.1"/>
    <property type="molecule type" value="Genomic_DNA"/>
</dbReference>
<evidence type="ECO:0000313" key="2">
    <source>
        <dbReference type="EMBL" id="AFX99441.1"/>
    </source>
</evidence>
<accession>K7ZDE2</accession>
<dbReference type="Proteomes" id="UP000010077">
    <property type="component" value="Chromosome"/>
</dbReference>
<organism evidence="2 3">
    <name type="scientific">Candidatus Endolissoclinum faulkneri L2</name>
    <dbReference type="NCBI Taxonomy" id="1193729"/>
    <lineage>
        <taxon>Bacteria</taxon>
        <taxon>Pseudomonadati</taxon>
        <taxon>Pseudomonadota</taxon>
        <taxon>Alphaproteobacteria</taxon>
        <taxon>Rhodospirillales</taxon>
        <taxon>Rhodospirillaceae</taxon>
        <taxon>Candidatus Endolissoclinum</taxon>
    </lineage>
</organism>
<protein>
    <submittedName>
        <fullName evidence="2">Uncharacterized protein</fullName>
    </submittedName>
</protein>
<keyword evidence="1" id="KW-0812">Transmembrane</keyword>
<keyword evidence="3" id="KW-1185">Reference proteome</keyword>
<sequence>MLTITTKGRLLILVRKINKYCLIKLLSTIYCCTTLMLLVNCFSVSSIINPVIWYKYITETTSIKVESNVFWEKCKQITKQITFFTEELLTNDKSFPNLASVPGRPKYLTNKTERIAIQQKLAAERSSAEYIKEKIQKLAPES</sequence>
<keyword evidence="1" id="KW-1133">Transmembrane helix</keyword>
<gene>
    <name evidence="2" type="ORF">A1OE_1267</name>
</gene>
<evidence type="ECO:0000256" key="1">
    <source>
        <dbReference type="SAM" id="Phobius"/>
    </source>
</evidence>
<dbReference type="KEGG" id="thal:A1OE_1267"/>